<name>A0AAE0Y465_9GAST</name>
<keyword evidence="3" id="KW-1185">Reference proteome</keyword>
<organism evidence="2 3">
    <name type="scientific">Elysia crispata</name>
    <name type="common">lettuce slug</name>
    <dbReference type="NCBI Taxonomy" id="231223"/>
    <lineage>
        <taxon>Eukaryota</taxon>
        <taxon>Metazoa</taxon>
        <taxon>Spiralia</taxon>
        <taxon>Lophotrochozoa</taxon>
        <taxon>Mollusca</taxon>
        <taxon>Gastropoda</taxon>
        <taxon>Heterobranchia</taxon>
        <taxon>Euthyneura</taxon>
        <taxon>Panpulmonata</taxon>
        <taxon>Sacoglossa</taxon>
        <taxon>Placobranchoidea</taxon>
        <taxon>Plakobranchidae</taxon>
        <taxon>Elysia</taxon>
    </lineage>
</organism>
<sequence>MGLNLGNFLSSPSTRKSAFLRRPQRHYKRKMRSHSASYPSPLAHQIERRPCFSFFHLLRDRHNLNSILTCIVINSNTVHERKRVKGNNALSTLTGRRRYPYSRGKRLLEMSLERTANESKQRRLSKSSEKPKPQDQVSSVLNIPTPWLTEKPKPQDKTPNETPSILNISTSQLIELPENLDLSVSGDDFSSSDLPPLSAALKVVTYIMNECSDKICNGEQKANADSVVDDMDDVIVSHLKRSLVVLQMT</sequence>
<dbReference type="AlphaFoldDB" id="A0AAE0Y465"/>
<evidence type="ECO:0000313" key="3">
    <source>
        <dbReference type="Proteomes" id="UP001283361"/>
    </source>
</evidence>
<proteinExistence type="predicted"/>
<evidence type="ECO:0000313" key="2">
    <source>
        <dbReference type="EMBL" id="KAK3732264.1"/>
    </source>
</evidence>
<feature type="compositionally biased region" description="Basic and acidic residues" evidence="1">
    <location>
        <begin position="106"/>
        <end position="133"/>
    </location>
</feature>
<protein>
    <submittedName>
        <fullName evidence="2">Uncharacterized protein</fullName>
    </submittedName>
</protein>
<accession>A0AAE0Y465</accession>
<feature type="region of interest" description="Disordered" evidence="1">
    <location>
        <begin position="104"/>
        <end position="164"/>
    </location>
</feature>
<feature type="compositionally biased region" description="Basic and acidic residues" evidence="1">
    <location>
        <begin position="150"/>
        <end position="159"/>
    </location>
</feature>
<dbReference type="EMBL" id="JAWDGP010006977">
    <property type="protein sequence ID" value="KAK3732264.1"/>
    <property type="molecule type" value="Genomic_DNA"/>
</dbReference>
<evidence type="ECO:0000256" key="1">
    <source>
        <dbReference type="SAM" id="MobiDB-lite"/>
    </source>
</evidence>
<gene>
    <name evidence="2" type="ORF">RRG08_030607</name>
</gene>
<dbReference type="Proteomes" id="UP001283361">
    <property type="component" value="Unassembled WGS sequence"/>
</dbReference>
<comment type="caution">
    <text evidence="2">The sequence shown here is derived from an EMBL/GenBank/DDBJ whole genome shotgun (WGS) entry which is preliminary data.</text>
</comment>
<reference evidence="2" key="1">
    <citation type="journal article" date="2023" name="G3 (Bethesda)">
        <title>A reference genome for the long-term kleptoplast-retaining sea slug Elysia crispata morphotype clarki.</title>
        <authorList>
            <person name="Eastman K.E."/>
            <person name="Pendleton A.L."/>
            <person name="Shaikh M.A."/>
            <person name="Suttiyut T."/>
            <person name="Ogas R."/>
            <person name="Tomko P."/>
            <person name="Gavelis G."/>
            <person name="Widhalm J.R."/>
            <person name="Wisecaver J.H."/>
        </authorList>
    </citation>
    <scope>NUCLEOTIDE SEQUENCE</scope>
    <source>
        <strain evidence="2">ECLA1</strain>
    </source>
</reference>